<dbReference type="GO" id="GO:0016758">
    <property type="term" value="F:hexosyltransferase activity"/>
    <property type="evidence" value="ECO:0007669"/>
    <property type="project" value="UniProtKB-ARBA"/>
</dbReference>
<evidence type="ECO:0000313" key="5">
    <source>
        <dbReference type="Proteomes" id="UP000219336"/>
    </source>
</evidence>
<keyword evidence="4" id="KW-0808">Transferase</keyword>
<dbReference type="CDD" id="cd03801">
    <property type="entry name" value="GT4_PimA-like"/>
    <property type="match status" value="1"/>
</dbReference>
<organism evidence="4 5">
    <name type="scientific">Vibrio thalassae</name>
    <dbReference type="NCBI Taxonomy" id="1243014"/>
    <lineage>
        <taxon>Bacteria</taxon>
        <taxon>Pseudomonadati</taxon>
        <taxon>Pseudomonadota</taxon>
        <taxon>Gammaproteobacteria</taxon>
        <taxon>Vibrionales</taxon>
        <taxon>Vibrionaceae</taxon>
        <taxon>Vibrio</taxon>
    </lineage>
</organism>
<keyword evidence="1" id="KW-1133">Transmembrane helix</keyword>
<protein>
    <submittedName>
        <fullName evidence="4">Glycosyltransferase EpsH</fullName>
        <ecNumber evidence="4">2.4.-.-</ecNumber>
    </submittedName>
</protein>
<dbReference type="Pfam" id="PF00534">
    <property type="entry name" value="Glycos_transf_1"/>
    <property type="match status" value="1"/>
</dbReference>
<evidence type="ECO:0000259" key="3">
    <source>
        <dbReference type="Pfam" id="PF00535"/>
    </source>
</evidence>
<dbReference type="Gene3D" id="3.90.550.10">
    <property type="entry name" value="Spore Coat Polysaccharide Biosynthesis Protein SpsA, Chain A"/>
    <property type="match status" value="1"/>
</dbReference>
<dbReference type="PANTHER" id="PTHR22916">
    <property type="entry name" value="GLYCOSYLTRANSFERASE"/>
    <property type="match status" value="1"/>
</dbReference>
<keyword evidence="4" id="KW-0328">Glycosyltransferase</keyword>
<dbReference type="PANTHER" id="PTHR22916:SF3">
    <property type="entry name" value="UDP-GLCNAC:BETAGAL BETA-1,3-N-ACETYLGLUCOSAMINYLTRANSFERASE-LIKE PROTEIN 1"/>
    <property type="match status" value="1"/>
</dbReference>
<name>A0A240END4_9VIBR</name>
<dbReference type="Proteomes" id="UP000219336">
    <property type="component" value="Unassembled WGS sequence"/>
</dbReference>
<dbReference type="CDD" id="cd00761">
    <property type="entry name" value="Glyco_tranf_GTA_type"/>
    <property type="match status" value="1"/>
</dbReference>
<proteinExistence type="predicted"/>
<keyword evidence="1" id="KW-0472">Membrane</keyword>
<gene>
    <name evidence="4" type="primary">epsH_2</name>
    <name evidence="4" type="ORF">VTH8203_03411</name>
</gene>
<feature type="transmembrane region" description="Helical" evidence="1">
    <location>
        <begin position="12"/>
        <end position="34"/>
    </location>
</feature>
<dbReference type="SUPFAM" id="SSF53756">
    <property type="entry name" value="UDP-Glycosyltransferase/glycogen phosphorylase"/>
    <property type="match status" value="1"/>
</dbReference>
<dbReference type="Pfam" id="PF00535">
    <property type="entry name" value="Glycos_transf_2"/>
    <property type="match status" value="1"/>
</dbReference>
<dbReference type="AlphaFoldDB" id="A0A240END4"/>
<dbReference type="InterPro" id="IPR001173">
    <property type="entry name" value="Glyco_trans_2-like"/>
</dbReference>
<evidence type="ECO:0000313" key="4">
    <source>
        <dbReference type="EMBL" id="SNX49763.1"/>
    </source>
</evidence>
<evidence type="ECO:0000259" key="2">
    <source>
        <dbReference type="Pfam" id="PF00534"/>
    </source>
</evidence>
<evidence type="ECO:0000256" key="1">
    <source>
        <dbReference type="SAM" id="Phobius"/>
    </source>
</evidence>
<reference evidence="5" key="1">
    <citation type="submission" date="2016-06" db="EMBL/GenBank/DDBJ databases">
        <authorList>
            <person name="Rodrigo-Torres L."/>
            <person name="Arahal R.D."/>
            <person name="Lucena T."/>
        </authorList>
    </citation>
    <scope>NUCLEOTIDE SEQUENCE [LARGE SCALE GENOMIC DNA]</scope>
    <source>
        <strain evidence="5">CECT8203</strain>
    </source>
</reference>
<dbReference type="InterPro" id="IPR029044">
    <property type="entry name" value="Nucleotide-diphossugar_trans"/>
</dbReference>
<dbReference type="EMBL" id="OANU01000073">
    <property type="protein sequence ID" value="SNX49763.1"/>
    <property type="molecule type" value="Genomic_DNA"/>
</dbReference>
<dbReference type="Gene3D" id="3.40.50.2000">
    <property type="entry name" value="Glycogen Phosphorylase B"/>
    <property type="match status" value="2"/>
</dbReference>
<keyword evidence="5" id="KW-1185">Reference proteome</keyword>
<dbReference type="EC" id="2.4.-.-" evidence="4"/>
<keyword evidence="1" id="KW-0812">Transmembrane</keyword>
<accession>A0A240END4</accession>
<dbReference type="InterPro" id="IPR001296">
    <property type="entry name" value="Glyco_trans_1"/>
</dbReference>
<feature type="domain" description="Glycosyltransferase 2-like" evidence="3">
    <location>
        <begin position="99"/>
        <end position="228"/>
    </location>
</feature>
<dbReference type="SUPFAM" id="SSF53448">
    <property type="entry name" value="Nucleotide-diphospho-sugar transferases"/>
    <property type="match status" value="1"/>
</dbReference>
<sequence length="758" mass="87000">MLKIKKKIKSKINGFASYIMSIISKNYFSMIRLIRPHYTRTCNKYPVVKVILKPLVYVNLLIRSLIYRKKAKYSSIHCSHNNYFIKENNTDEIFEPLVSIIVPNYNHEPYLRERLESIYKQTYKNYEVILLDDVSTDRSREILSEYAEIHSDKTRLVVNESNSGSVFKQWNKGLLLARGELIWIAESDDFCSYDFVASLVSTFEDESVMLAFSNTIFVRNEEEIWSLNEYLFDIDTINVENDFVLPSQYLFENGFTRKNIIPNVSSAMFRKPHKLTLLEDESWRQMKVCGDWVFYAEIAKGGCIAYQTAPTNYYRQHDGNISVTSHKLRKFYEEHYVVLTRILNIYTVSDDEISAHISSITSHFKSINTDIKLEDIEAIYEDKVFLQEVRNNKKPKILMVGYAFVSGGGETFPIQLANLFKNNGFTVTFLNCNEAKTNPGIRKLLSPDIPVVNNIFEINGIVRDFDIDVIHSHHAWVDMNIIDLLDSTSIKNNKKAKHVVSMHGMYEMLDDNVKDKIVLRLHDKAHRLVYAAEKNLQPLVELGLQESKKLVKVENALQDLPINTIERHSLGIPESAFVLCLVSRAIPDKGWQEAVDAVTVAIKNSPKEIYLLMIGDGPEKDRLSKVTLHPNIRLLGFANNIRDYFSMADIGFLPSKFKGESYPLVIIDCIRTGTPMLASNIGEIKNMLSSRNGDFFAGELFELDNWQINTGELANLILSVANSEKDYSVAVADIKDKFSPNVLFERMQDIYISEEVDS</sequence>
<feature type="domain" description="Glycosyl transferase family 1" evidence="2">
    <location>
        <begin position="566"/>
        <end position="704"/>
    </location>
</feature>